<dbReference type="Proteomes" id="UP000245631">
    <property type="component" value="Unassembled WGS sequence"/>
</dbReference>
<protein>
    <submittedName>
        <fullName evidence="2">Uncharacterized protein</fullName>
    </submittedName>
</protein>
<proteinExistence type="predicted"/>
<keyword evidence="1" id="KW-0732">Signal</keyword>
<dbReference type="EMBL" id="QGGH01000013">
    <property type="protein sequence ID" value="PWJ87990.1"/>
    <property type="molecule type" value="Genomic_DNA"/>
</dbReference>
<name>A0A8E3B243_RHILI</name>
<reference evidence="2 3" key="1">
    <citation type="submission" date="2018-05" db="EMBL/GenBank/DDBJ databases">
        <title>Genomic Encyclopedia of Type Strains, Phase IV (KMG-IV): sequencing the most valuable type-strain genomes for metagenomic binning, comparative biology and taxonomic classification.</title>
        <authorList>
            <person name="Goeker M."/>
        </authorList>
    </citation>
    <scope>NUCLEOTIDE SEQUENCE [LARGE SCALE GENOMIC DNA]</scope>
    <source>
        <strain evidence="2 3">DSM 2626</strain>
    </source>
</reference>
<organism evidence="2 3">
    <name type="scientific">Rhizobium loti</name>
    <name type="common">Mesorhizobium loti</name>
    <dbReference type="NCBI Taxonomy" id="381"/>
    <lineage>
        <taxon>Bacteria</taxon>
        <taxon>Pseudomonadati</taxon>
        <taxon>Pseudomonadota</taxon>
        <taxon>Alphaproteobacteria</taxon>
        <taxon>Hyphomicrobiales</taxon>
        <taxon>Phyllobacteriaceae</taxon>
        <taxon>Mesorhizobium</taxon>
    </lineage>
</organism>
<feature type="signal peptide" evidence="1">
    <location>
        <begin position="1"/>
        <end position="31"/>
    </location>
</feature>
<dbReference type="InterPro" id="IPR006311">
    <property type="entry name" value="TAT_signal"/>
</dbReference>
<dbReference type="AlphaFoldDB" id="A0A8E3B243"/>
<sequence length="145" mass="15484">MERLNRRSALKFGLAATAATPVFLLAAPAEAAAPSYSATDGMDMGHGRRMVEVGEQESQIGAYKSIKIIDVIYQPGASDPDDQPMMDMDMICHIIAGEFKIEKKGIPAYTVKDGGIYSCGKGKSDKATNISKVVGIHRIALLIPA</sequence>
<dbReference type="RefSeq" id="WP_109671018.1">
    <property type="nucleotide sequence ID" value="NZ_QGGH01000013.1"/>
</dbReference>
<dbReference type="PROSITE" id="PS51318">
    <property type="entry name" value="TAT"/>
    <property type="match status" value="1"/>
</dbReference>
<gene>
    <name evidence="2" type="ORF">C8D77_11379</name>
</gene>
<feature type="chain" id="PRO_5034746721" evidence="1">
    <location>
        <begin position="32"/>
        <end position="145"/>
    </location>
</feature>
<accession>A0A8E3B243</accession>
<evidence type="ECO:0000313" key="2">
    <source>
        <dbReference type="EMBL" id="PWJ87990.1"/>
    </source>
</evidence>
<evidence type="ECO:0000313" key="3">
    <source>
        <dbReference type="Proteomes" id="UP000245631"/>
    </source>
</evidence>
<dbReference type="GeneID" id="61055190"/>
<evidence type="ECO:0000256" key="1">
    <source>
        <dbReference type="SAM" id="SignalP"/>
    </source>
</evidence>
<comment type="caution">
    <text evidence="2">The sequence shown here is derived from an EMBL/GenBank/DDBJ whole genome shotgun (WGS) entry which is preliminary data.</text>
</comment>